<dbReference type="InterPro" id="IPR000668">
    <property type="entry name" value="Peptidase_C1A_C"/>
</dbReference>
<organism evidence="3 4">
    <name type="scientific">Tritrichomonas musculus</name>
    <dbReference type="NCBI Taxonomy" id="1915356"/>
    <lineage>
        <taxon>Eukaryota</taxon>
        <taxon>Metamonada</taxon>
        <taxon>Parabasalia</taxon>
        <taxon>Tritrichomonadida</taxon>
        <taxon>Tritrichomonadidae</taxon>
        <taxon>Tritrichomonas</taxon>
    </lineage>
</organism>
<feature type="chain" id="PRO_5045871052" description="Cathepsin propeptide inhibitor domain-containing protein" evidence="1">
    <location>
        <begin position="24"/>
        <end position="110"/>
    </location>
</feature>
<dbReference type="SUPFAM" id="SSF54001">
    <property type="entry name" value="Cysteine proteinases"/>
    <property type="match status" value="1"/>
</dbReference>
<dbReference type="Pfam" id="PF08246">
    <property type="entry name" value="Inhibitor_I29"/>
    <property type="match status" value="1"/>
</dbReference>
<feature type="domain" description="Cathepsin propeptide inhibitor" evidence="2">
    <location>
        <begin position="1"/>
        <end position="58"/>
    </location>
</feature>
<dbReference type="Proteomes" id="UP001470230">
    <property type="component" value="Unassembled WGS sequence"/>
</dbReference>
<evidence type="ECO:0000259" key="2">
    <source>
        <dbReference type="SMART" id="SM00848"/>
    </source>
</evidence>
<dbReference type="Pfam" id="PF00112">
    <property type="entry name" value="Peptidase_C1"/>
    <property type="match status" value="1"/>
</dbReference>
<dbReference type="SMART" id="SM00848">
    <property type="entry name" value="Inhibitor_I29"/>
    <property type="match status" value="1"/>
</dbReference>
<comment type="caution">
    <text evidence="3">The sequence shown here is derived from an EMBL/GenBank/DDBJ whole genome shotgun (WGS) entry which is preliminary data.</text>
</comment>
<evidence type="ECO:0000313" key="3">
    <source>
        <dbReference type="EMBL" id="KAK8892669.1"/>
    </source>
</evidence>
<name>A0ABR2KNM2_9EUKA</name>
<dbReference type="Gene3D" id="3.90.70.10">
    <property type="entry name" value="Cysteine proteinases"/>
    <property type="match status" value="1"/>
</dbReference>
<keyword evidence="4" id="KW-1185">Reference proteome</keyword>
<evidence type="ECO:0000313" key="4">
    <source>
        <dbReference type="Proteomes" id="UP001470230"/>
    </source>
</evidence>
<dbReference type="InterPro" id="IPR013201">
    <property type="entry name" value="Prot_inhib_I29"/>
</dbReference>
<accession>A0ABR2KNM2</accession>
<feature type="signal peptide" evidence="1">
    <location>
        <begin position="1"/>
        <end position="23"/>
    </location>
</feature>
<dbReference type="InterPro" id="IPR038765">
    <property type="entry name" value="Papain-like_cys_pep_sf"/>
</dbReference>
<dbReference type="EMBL" id="JAPFFF010000004">
    <property type="protein sequence ID" value="KAK8892669.1"/>
    <property type="molecule type" value="Genomic_DNA"/>
</dbReference>
<evidence type="ECO:0000256" key="1">
    <source>
        <dbReference type="SAM" id="SignalP"/>
    </source>
</evidence>
<keyword evidence="1" id="KW-0732">Signal</keyword>
<protein>
    <recommendedName>
        <fullName evidence="2">Cathepsin propeptide inhibitor domain-containing protein</fullName>
    </recommendedName>
</protein>
<gene>
    <name evidence="3" type="ORF">M9Y10_029909</name>
</gene>
<sequence length="110" mass="12688">MSSFLLFFQRVLLFLVHFHFRLGIFLSNARYCQEFNRKKGLNFRLAVNKFSCHTPAEYKTILGAKPINNKVYRNTISTKKSDIPDSLDWCDKGIVNAIKDQGSCGGCWTF</sequence>
<reference evidence="3 4" key="1">
    <citation type="submission" date="2024-04" db="EMBL/GenBank/DDBJ databases">
        <title>Tritrichomonas musculus Genome.</title>
        <authorList>
            <person name="Alves-Ferreira E."/>
            <person name="Grigg M."/>
            <person name="Lorenzi H."/>
            <person name="Galac M."/>
        </authorList>
    </citation>
    <scope>NUCLEOTIDE SEQUENCE [LARGE SCALE GENOMIC DNA]</scope>
    <source>
        <strain evidence="3 4">EAF2021</strain>
    </source>
</reference>
<proteinExistence type="predicted"/>